<dbReference type="AlphaFoldDB" id="A0AAD8HFE0"/>
<sequence>MRINKGRNEEEVQSLATFAKWVLDIGDGKIKSPSNPSVPMVEDDICIPKQFCNLHGINSVDEMIESNFPDLLDNFQNPKYLSERAILSPTNQTVGHVNSSIVEKLPGEMFSYFSIDTAEDFPVSRVTSPEGLRLFINDDMGNPTFITQNVVYKEVFYNVMK</sequence>
<evidence type="ECO:0008006" key="3">
    <source>
        <dbReference type="Google" id="ProtNLM"/>
    </source>
</evidence>
<reference evidence="1" key="2">
    <citation type="submission" date="2023-05" db="EMBL/GenBank/DDBJ databases">
        <authorList>
            <person name="Schelkunov M.I."/>
        </authorList>
    </citation>
    <scope>NUCLEOTIDE SEQUENCE</scope>
    <source>
        <strain evidence="1">Hsosn_3</strain>
        <tissue evidence="1">Leaf</tissue>
    </source>
</reference>
<evidence type="ECO:0000313" key="1">
    <source>
        <dbReference type="EMBL" id="KAK1366397.1"/>
    </source>
</evidence>
<dbReference type="PANTHER" id="PTHR10492:SF57">
    <property type="entry name" value="ATP-DEPENDENT DNA HELICASE"/>
    <property type="match status" value="1"/>
</dbReference>
<comment type="caution">
    <text evidence="1">The sequence shown here is derived from an EMBL/GenBank/DDBJ whole genome shotgun (WGS) entry which is preliminary data.</text>
</comment>
<evidence type="ECO:0000313" key="2">
    <source>
        <dbReference type="Proteomes" id="UP001237642"/>
    </source>
</evidence>
<dbReference type="Proteomes" id="UP001237642">
    <property type="component" value="Unassembled WGS sequence"/>
</dbReference>
<dbReference type="PANTHER" id="PTHR10492">
    <property type="match status" value="1"/>
</dbReference>
<reference evidence="1" key="1">
    <citation type="submission" date="2023-02" db="EMBL/GenBank/DDBJ databases">
        <title>Genome of toxic invasive species Heracleum sosnowskyi carries increased number of genes despite the absence of recent whole-genome duplications.</title>
        <authorList>
            <person name="Schelkunov M."/>
            <person name="Shtratnikova V."/>
            <person name="Makarenko M."/>
            <person name="Klepikova A."/>
            <person name="Omelchenko D."/>
            <person name="Novikova G."/>
            <person name="Obukhova E."/>
            <person name="Bogdanov V."/>
            <person name="Penin A."/>
            <person name="Logacheva M."/>
        </authorList>
    </citation>
    <scope>NUCLEOTIDE SEQUENCE</scope>
    <source>
        <strain evidence="1">Hsosn_3</strain>
        <tissue evidence="1">Leaf</tissue>
    </source>
</reference>
<protein>
    <recommendedName>
        <fullName evidence="3">ATP-dependent DNA helicase</fullName>
    </recommendedName>
</protein>
<gene>
    <name evidence="1" type="ORF">POM88_041958</name>
</gene>
<proteinExistence type="predicted"/>
<accession>A0AAD8HFE0</accession>
<organism evidence="1 2">
    <name type="scientific">Heracleum sosnowskyi</name>
    <dbReference type="NCBI Taxonomy" id="360622"/>
    <lineage>
        <taxon>Eukaryota</taxon>
        <taxon>Viridiplantae</taxon>
        <taxon>Streptophyta</taxon>
        <taxon>Embryophyta</taxon>
        <taxon>Tracheophyta</taxon>
        <taxon>Spermatophyta</taxon>
        <taxon>Magnoliopsida</taxon>
        <taxon>eudicotyledons</taxon>
        <taxon>Gunneridae</taxon>
        <taxon>Pentapetalae</taxon>
        <taxon>asterids</taxon>
        <taxon>campanulids</taxon>
        <taxon>Apiales</taxon>
        <taxon>Apiaceae</taxon>
        <taxon>Apioideae</taxon>
        <taxon>apioid superclade</taxon>
        <taxon>Tordylieae</taxon>
        <taxon>Tordyliinae</taxon>
        <taxon>Heracleum</taxon>
    </lineage>
</organism>
<keyword evidence="2" id="KW-1185">Reference proteome</keyword>
<dbReference type="EMBL" id="JAUIZM010000009">
    <property type="protein sequence ID" value="KAK1366397.1"/>
    <property type="molecule type" value="Genomic_DNA"/>
</dbReference>
<name>A0AAD8HFE0_9APIA</name>